<keyword evidence="6" id="KW-0732">Signal</keyword>
<dbReference type="InterPro" id="IPR036852">
    <property type="entry name" value="Peptidase_S8/S53_dom_sf"/>
</dbReference>
<proteinExistence type="inferred from homology"/>
<dbReference type="PRINTS" id="PR00723">
    <property type="entry name" value="SUBTILISIN"/>
</dbReference>
<dbReference type="PANTHER" id="PTHR43806:SF11">
    <property type="entry name" value="CEREVISIN-RELATED"/>
    <property type="match status" value="1"/>
</dbReference>
<reference evidence="9" key="1">
    <citation type="journal article" date="2021" name="PeerJ">
        <title>Extensive microbial diversity within the chicken gut microbiome revealed by metagenomics and culture.</title>
        <authorList>
            <person name="Gilroy R."/>
            <person name="Ravi A."/>
            <person name="Getino M."/>
            <person name="Pursley I."/>
            <person name="Horton D.L."/>
            <person name="Alikhan N.F."/>
            <person name="Baker D."/>
            <person name="Gharbi K."/>
            <person name="Hall N."/>
            <person name="Watson M."/>
            <person name="Adriaenssens E.M."/>
            <person name="Foster-Nyarko E."/>
            <person name="Jarju S."/>
            <person name="Secka A."/>
            <person name="Antonio M."/>
            <person name="Oren A."/>
            <person name="Chaudhuri R.R."/>
            <person name="La Ragione R."/>
            <person name="Hildebrand F."/>
            <person name="Pallen M.J."/>
        </authorList>
    </citation>
    <scope>NUCLEOTIDE SEQUENCE</scope>
    <source>
        <strain evidence="9">ChiGjej3B3-7470</strain>
    </source>
</reference>
<dbReference type="GO" id="GO:0004252">
    <property type="term" value="F:serine-type endopeptidase activity"/>
    <property type="evidence" value="ECO:0007669"/>
    <property type="project" value="InterPro"/>
</dbReference>
<dbReference type="SUPFAM" id="SSF52743">
    <property type="entry name" value="Subtilisin-like"/>
    <property type="match status" value="1"/>
</dbReference>
<dbReference type="InterPro" id="IPR023827">
    <property type="entry name" value="Peptidase_S8_Asp-AS"/>
</dbReference>
<sequence length="275" mass="28287">MTQPRSHKLIRAVGAGLLASALCAGTASTASASPLPEPIANGPSKSAPAVPSVDEMVAQLGDYAVANRWLVEVDGTPKIQGGNSAAVKRAQNSVVSAAAKQGIKVQVNKSYDNTWNGFSMTASQAEAAKLSALSGVKGVFPVIEVTRPAKDTARPDIDYARTMTGADVANEELGFTGKGIKVGIIDSGIDYNHPDFGGSGTNNEKADFPSERVAYGYDYVGDAYDASSDDPAINTPKRDQWPDDCGGHGTHVAGIVGASGGVTGVAPDVTFGAYR</sequence>
<comment type="caution">
    <text evidence="9">The sequence shown here is derived from an EMBL/GenBank/DDBJ whole genome shotgun (WGS) entry which is preliminary data.</text>
</comment>
<dbReference type="InterPro" id="IPR050131">
    <property type="entry name" value="Peptidase_S8_subtilisin-like"/>
</dbReference>
<accession>A0A921EQR8</accession>
<dbReference type="Proteomes" id="UP000712713">
    <property type="component" value="Unassembled WGS sequence"/>
</dbReference>
<evidence type="ECO:0000259" key="7">
    <source>
        <dbReference type="Pfam" id="PF00082"/>
    </source>
</evidence>
<dbReference type="PROSITE" id="PS00136">
    <property type="entry name" value="SUBTILASE_ASP"/>
    <property type="match status" value="1"/>
</dbReference>
<feature type="signal peptide" evidence="6">
    <location>
        <begin position="1"/>
        <end position="32"/>
    </location>
</feature>
<gene>
    <name evidence="9" type="ORF">K8V15_06720</name>
</gene>
<feature type="chain" id="PRO_5036837277" evidence="6">
    <location>
        <begin position="33"/>
        <end position="275"/>
    </location>
</feature>
<dbReference type="Pfam" id="PF00082">
    <property type="entry name" value="Peptidase_S8"/>
    <property type="match status" value="1"/>
</dbReference>
<organism evidence="9 10">
    <name type="scientific">Tessaracoccus flavescens</name>
    <dbReference type="NCBI Taxonomy" id="399497"/>
    <lineage>
        <taxon>Bacteria</taxon>
        <taxon>Bacillati</taxon>
        <taxon>Actinomycetota</taxon>
        <taxon>Actinomycetes</taxon>
        <taxon>Propionibacteriales</taxon>
        <taxon>Propionibacteriaceae</taxon>
        <taxon>Tessaracoccus</taxon>
    </lineage>
</organism>
<keyword evidence="4" id="KW-0720">Serine protease</keyword>
<feature type="non-terminal residue" evidence="9">
    <location>
        <position position="275"/>
    </location>
</feature>
<dbReference type="InterPro" id="IPR022398">
    <property type="entry name" value="Peptidase_S8_His-AS"/>
</dbReference>
<evidence type="ECO:0000256" key="1">
    <source>
        <dbReference type="ARBA" id="ARBA00011073"/>
    </source>
</evidence>
<dbReference type="InterPro" id="IPR000209">
    <property type="entry name" value="Peptidase_S8/S53_dom"/>
</dbReference>
<evidence type="ECO:0000256" key="3">
    <source>
        <dbReference type="ARBA" id="ARBA00022801"/>
    </source>
</evidence>
<evidence type="ECO:0000256" key="2">
    <source>
        <dbReference type="ARBA" id="ARBA00022670"/>
    </source>
</evidence>
<evidence type="ECO:0000256" key="6">
    <source>
        <dbReference type="SAM" id="SignalP"/>
    </source>
</evidence>
<name>A0A921EQR8_9ACTN</name>
<feature type="domain" description="Inhibitor I9" evidence="8">
    <location>
        <begin position="86"/>
        <end position="141"/>
    </location>
</feature>
<evidence type="ECO:0000256" key="5">
    <source>
        <dbReference type="PROSITE-ProRule" id="PRU01240"/>
    </source>
</evidence>
<dbReference type="PANTHER" id="PTHR43806">
    <property type="entry name" value="PEPTIDASE S8"/>
    <property type="match status" value="1"/>
</dbReference>
<dbReference type="Gene3D" id="3.40.50.200">
    <property type="entry name" value="Peptidase S8/S53 domain"/>
    <property type="match status" value="1"/>
</dbReference>
<dbReference type="AlphaFoldDB" id="A0A921EQR8"/>
<dbReference type="InterPro" id="IPR015500">
    <property type="entry name" value="Peptidase_S8_subtilisin-rel"/>
</dbReference>
<keyword evidence="3" id="KW-0378">Hydrolase</keyword>
<evidence type="ECO:0000313" key="9">
    <source>
        <dbReference type="EMBL" id="HJE51655.1"/>
    </source>
</evidence>
<comment type="caution">
    <text evidence="5">Lacks conserved residue(s) required for the propagation of feature annotation.</text>
</comment>
<reference evidence="9" key="2">
    <citation type="submission" date="2021-09" db="EMBL/GenBank/DDBJ databases">
        <authorList>
            <person name="Gilroy R."/>
        </authorList>
    </citation>
    <scope>NUCLEOTIDE SEQUENCE</scope>
    <source>
        <strain evidence="9">ChiGjej3B3-7470</strain>
    </source>
</reference>
<dbReference type="Pfam" id="PF05922">
    <property type="entry name" value="Inhibitor_I9"/>
    <property type="match status" value="1"/>
</dbReference>
<dbReference type="InterPro" id="IPR010259">
    <property type="entry name" value="S8pro/Inhibitor_I9"/>
</dbReference>
<dbReference type="PROSITE" id="PS00137">
    <property type="entry name" value="SUBTILASE_HIS"/>
    <property type="match status" value="1"/>
</dbReference>
<dbReference type="GO" id="GO:0006508">
    <property type="term" value="P:proteolysis"/>
    <property type="evidence" value="ECO:0007669"/>
    <property type="project" value="UniProtKB-KW"/>
</dbReference>
<evidence type="ECO:0000259" key="8">
    <source>
        <dbReference type="Pfam" id="PF05922"/>
    </source>
</evidence>
<dbReference type="PROSITE" id="PS51892">
    <property type="entry name" value="SUBTILASE"/>
    <property type="match status" value="1"/>
</dbReference>
<evidence type="ECO:0000256" key="4">
    <source>
        <dbReference type="ARBA" id="ARBA00022825"/>
    </source>
</evidence>
<keyword evidence="2" id="KW-0645">Protease</keyword>
<dbReference type="EMBL" id="DYZF01000171">
    <property type="protein sequence ID" value="HJE51655.1"/>
    <property type="molecule type" value="Genomic_DNA"/>
</dbReference>
<comment type="similarity">
    <text evidence="1 5">Belongs to the peptidase S8 family.</text>
</comment>
<feature type="domain" description="Peptidase S8/S53" evidence="7">
    <location>
        <begin position="177"/>
        <end position="275"/>
    </location>
</feature>
<protein>
    <submittedName>
        <fullName evidence="9">S8 family serine peptidase</fullName>
    </submittedName>
</protein>
<evidence type="ECO:0000313" key="10">
    <source>
        <dbReference type="Proteomes" id="UP000712713"/>
    </source>
</evidence>